<dbReference type="EMBL" id="MU070073">
    <property type="protein sequence ID" value="KAF5830153.1"/>
    <property type="molecule type" value="Genomic_DNA"/>
</dbReference>
<evidence type="ECO:0000256" key="8">
    <source>
        <dbReference type="SAM" id="MobiDB-lite"/>
    </source>
</evidence>
<evidence type="ECO:0000256" key="4">
    <source>
        <dbReference type="ARBA" id="ARBA00022692"/>
    </source>
</evidence>
<keyword evidence="5 9" id="KW-1133">Transmembrane helix</keyword>
<protein>
    <submittedName>
        <fullName evidence="11">Sodium/calcium exchanger protein-domain-containing protein</fullName>
    </submittedName>
</protein>
<feature type="domain" description="Sodium/calcium exchanger membrane region" evidence="10">
    <location>
        <begin position="528"/>
        <end position="667"/>
    </location>
</feature>
<dbReference type="InterPro" id="IPR044880">
    <property type="entry name" value="NCX_ion-bd_dom_sf"/>
</dbReference>
<proteinExistence type="predicted"/>
<gene>
    <name evidence="11" type="ORF">DUNSADRAFT_14951</name>
</gene>
<name>A0ABQ7G6B7_DUNSA</name>
<feature type="transmembrane region" description="Helical" evidence="9">
    <location>
        <begin position="652"/>
        <end position="672"/>
    </location>
</feature>
<dbReference type="PANTHER" id="PTHR31503">
    <property type="entry name" value="VACUOLAR CALCIUM ION TRANSPORTER"/>
    <property type="match status" value="1"/>
</dbReference>
<accession>A0ABQ7G6B7</accession>
<evidence type="ECO:0000313" key="11">
    <source>
        <dbReference type="EMBL" id="KAF5830153.1"/>
    </source>
</evidence>
<feature type="transmembrane region" description="Helical" evidence="9">
    <location>
        <begin position="156"/>
        <end position="176"/>
    </location>
</feature>
<dbReference type="InterPro" id="IPR004837">
    <property type="entry name" value="NaCa_Exmemb"/>
</dbReference>
<comment type="subcellular location">
    <subcellularLocation>
        <location evidence="1">Endomembrane system</location>
        <topology evidence="1">Multi-pass membrane protein</topology>
    </subcellularLocation>
</comment>
<evidence type="ECO:0000259" key="10">
    <source>
        <dbReference type="Pfam" id="PF01699"/>
    </source>
</evidence>
<dbReference type="Gene3D" id="1.20.1420.30">
    <property type="entry name" value="NCX, central ion-binding region"/>
    <property type="match status" value="2"/>
</dbReference>
<evidence type="ECO:0000256" key="9">
    <source>
        <dbReference type="SAM" id="Phobius"/>
    </source>
</evidence>
<feature type="transmembrane region" description="Helical" evidence="9">
    <location>
        <begin position="197"/>
        <end position="214"/>
    </location>
</feature>
<evidence type="ECO:0000256" key="3">
    <source>
        <dbReference type="ARBA" id="ARBA00022449"/>
    </source>
</evidence>
<feature type="transmembrane region" description="Helical" evidence="9">
    <location>
        <begin position="30"/>
        <end position="48"/>
    </location>
</feature>
<feature type="region of interest" description="Disordered" evidence="8">
    <location>
        <begin position="257"/>
        <end position="330"/>
    </location>
</feature>
<reference evidence="11" key="1">
    <citation type="submission" date="2017-08" db="EMBL/GenBank/DDBJ databases">
        <authorList>
            <person name="Polle J.E."/>
            <person name="Barry K."/>
            <person name="Cushman J."/>
            <person name="Schmutz J."/>
            <person name="Tran D."/>
            <person name="Hathwaick L.T."/>
            <person name="Yim W.C."/>
            <person name="Jenkins J."/>
            <person name="Mckie-Krisberg Z.M."/>
            <person name="Prochnik S."/>
            <person name="Lindquist E."/>
            <person name="Dockter R.B."/>
            <person name="Adam C."/>
            <person name="Molina H."/>
            <person name="Bunkerborg J."/>
            <person name="Jin E."/>
            <person name="Buchheim M."/>
            <person name="Magnuson J."/>
        </authorList>
    </citation>
    <scope>NUCLEOTIDE SEQUENCE</scope>
    <source>
        <strain evidence="11">CCAP 19/18</strain>
    </source>
</reference>
<keyword evidence="7 9" id="KW-0472">Membrane</keyword>
<sequence length="685" mass="72182">MPRTLGDGSWMSLSHSAQRRQMQAWVEVKAFFFTNKLNLLMVAFPLAIASRAASFGDGPVFVLSLLALCPFAERLGFVTEQLAMYTNDTLGGLLNASFGNATELIICGFALQHGLLRIVQLSLLGSVVSNLLLVLGSAFIAGGLRGPSQTFNQEGISVNCGLLLLSCVSVLLPSLLKATHTESHGSASELALSRSESVLLLLSYFGFLLFQLYTHSHLYDNPEGSEDVPINVSRASATPVYRSVPSFENNGLSHAKLAQHTSRKGGSSIHNNHNSGPQAVGEPPPAPLGLPPPSPSPVKEHKEIQMQDIESPLGAGGANPLLRRTTSGRRAAAAAAEEADAAASANPLLRRTNSGRRSAAAAAAAAEEADAAVNANPLLRRTNSGRRSAAAAAAAAEEADTAASANPLLRKTNSGRRSAALAAAAAEEADSAMPTNPLIRWTNYGQRPNANAAAEEAGTSSVVRRSASQLKVSQIMEGTREDASVQARGSDSVSEQAGGSTAEPEGEGDQPKLEEEGEELVLSRTGCFLWLAAVTCCIAVLSEWIMDAIEGASKSMRVPLPFLTTILLPIVGNAAEHASAIVFAYRNRIEIALGVAVGSATQIAVLVIPFLVVLAWILGKPLDLDFNAFEAATYFLSILLASFTVVDGKGNWLKGLLLLLAYVFISAGFWLHKDENLDQESKAAM</sequence>
<dbReference type="InterPro" id="IPR004713">
    <property type="entry name" value="CaH_exchang"/>
</dbReference>
<comment type="caution">
    <text evidence="11">The sequence shown here is derived from an EMBL/GenBank/DDBJ whole genome shotgun (WGS) entry which is preliminary data.</text>
</comment>
<feature type="transmembrane region" description="Helical" evidence="9">
    <location>
        <begin position="60"/>
        <end position="78"/>
    </location>
</feature>
<keyword evidence="4 9" id="KW-0812">Transmembrane</keyword>
<keyword evidence="2" id="KW-0813">Transport</keyword>
<evidence type="ECO:0000256" key="5">
    <source>
        <dbReference type="ARBA" id="ARBA00022989"/>
    </source>
</evidence>
<feature type="region of interest" description="Disordered" evidence="8">
    <location>
        <begin position="474"/>
        <end position="516"/>
    </location>
</feature>
<keyword evidence="3" id="KW-0050">Antiport</keyword>
<dbReference type="Proteomes" id="UP000815325">
    <property type="component" value="Unassembled WGS sequence"/>
</dbReference>
<evidence type="ECO:0000256" key="1">
    <source>
        <dbReference type="ARBA" id="ARBA00004127"/>
    </source>
</evidence>
<feature type="transmembrane region" description="Helical" evidence="9">
    <location>
        <begin position="123"/>
        <end position="144"/>
    </location>
</feature>
<evidence type="ECO:0000256" key="7">
    <source>
        <dbReference type="ARBA" id="ARBA00023136"/>
    </source>
</evidence>
<keyword evidence="12" id="KW-1185">Reference proteome</keyword>
<dbReference type="Pfam" id="PF01699">
    <property type="entry name" value="Na_Ca_ex"/>
    <property type="match status" value="2"/>
</dbReference>
<feature type="transmembrane region" description="Helical" evidence="9">
    <location>
        <begin position="591"/>
        <end position="619"/>
    </location>
</feature>
<feature type="transmembrane region" description="Helical" evidence="9">
    <location>
        <begin position="90"/>
        <end position="111"/>
    </location>
</feature>
<feature type="transmembrane region" description="Helical" evidence="9">
    <location>
        <begin position="626"/>
        <end position="646"/>
    </location>
</feature>
<keyword evidence="6" id="KW-0406">Ion transport</keyword>
<organism evidence="11 12">
    <name type="scientific">Dunaliella salina</name>
    <name type="common">Green alga</name>
    <name type="synonym">Protococcus salinus</name>
    <dbReference type="NCBI Taxonomy" id="3046"/>
    <lineage>
        <taxon>Eukaryota</taxon>
        <taxon>Viridiplantae</taxon>
        <taxon>Chlorophyta</taxon>
        <taxon>core chlorophytes</taxon>
        <taxon>Chlorophyceae</taxon>
        <taxon>CS clade</taxon>
        <taxon>Chlamydomonadales</taxon>
        <taxon>Dunaliellaceae</taxon>
        <taxon>Dunaliella</taxon>
    </lineage>
</organism>
<feature type="domain" description="Sodium/calcium exchanger membrane region" evidence="10">
    <location>
        <begin position="60"/>
        <end position="212"/>
    </location>
</feature>
<feature type="transmembrane region" description="Helical" evidence="9">
    <location>
        <begin position="528"/>
        <end position="546"/>
    </location>
</feature>
<feature type="compositionally biased region" description="Polar residues" evidence="8">
    <location>
        <begin position="487"/>
        <end position="499"/>
    </location>
</feature>
<feature type="transmembrane region" description="Helical" evidence="9">
    <location>
        <begin position="558"/>
        <end position="585"/>
    </location>
</feature>
<feature type="compositionally biased region" description="Polar residues" evidence="8">
    <location>
        <begin position="264"/>
        <end position="277"/>
    </location>
</feature>
<dbReference type="PANTHER" id="PTHR31503:SF22">
    <property type="entry name" value="VACUOLAR CALCIUM ION TRANSPORTER"/>
    <property type="match status" value="1"/>
</dbReference>
<evidence type="ECO:0000256" key="2">
    <source>
        <dbReference type="ARBA" id="ARBA00022448"/>
    </source>
</evidence>
<feature type="compositionally biased region" description="Pro residues" evidence="8">
    <location>
        <begin position="282"/>
        <end position="296"/>
    </location>
</feature>
<evidence type="ECO:0000256" key="6">
    <source>
        <dbReference type="ARBA" id="ARBA00023065"/>
    </source>
</evidence>
<evidence type="ECO:0000313" key="12">
    <source>
        <dbReference type="Proteomes" id="UP000815325"/>
    </source>
</evidence>